<proteinExistence type="predicted"/>
<evidence type="ECO:0000313" key="8">
    <source>
        <dbReference type="EnsemblPlants" id="Ma09_p20290.1"/>
    </source>
</evidence>
<dbReference type="Gene3D" id="3.80.10.10">
    <property type="entry name" value="Ribonuclease Inhibitor"/>
    <property type="match status" value="1"/>
</dbReference>
<name>A0A804KLQ2_MUSAM</name>
<evidence type="ECO:0000256" key="5">
    <source>
        <dbReference type="SAM" id="MobiDB-lite"/>
    </source>
</evidence>
<accession>A0A804KLQ2</accession>
<protein>
    <submittedName>
        <fullName evidence="7">(wild Malaysian banana) hypothetical protein</fullName>
    </submittedName>
</protein>
<evidence type="ECO:0000256" key="3">
    <source>
        <dbReference type="ARBA" id="ARBA00022729"/>
    </source>
</evidence>
<dbReference type="InterPro" id="IPR051582">
    <property type="entry name" value="LRR_extensin-like_regulator"/>
</dbReference>
<feature type="signal peptide" evidence="6">
    <location>
        <begin position="1"/>
        <end position="24"/>
    </location>
</feature>
<keyword evidence="9" id="KW-1185">Reference proteome</keyword>
<dbReference type="AlphaFoldDB" id="A0A804KLQ2"/>
<dbReference type="PANTHER" id="PTHR32093:SF128">
    <property type="entry name" value="LEUCINE-RICH REPEAT-CONTAINING N-TERMINAL PLANT-TYPE DOMAIN-CONTAINING PROTEIN"/>
    <property type="match status" value="1"/>
</dbReference>
<dbReference type="Proteomes" id="UP000012960">
    <property type="component" value="Unplaced"/>
</dbReference>
<feature type="region of interest" description="Disordered" evidence="5">
    <location>
        <begin position="232"/>
        <end position="259"/>
    </location>
</feature>
<feature type="compositionally biased region" description="Basic residues" evidence="5">
    <location>
        <begin position="235"/>
        <end position="255"/>
    </location>
</feature>
<evidence type="ECO:0000256" key="2">
    <source>
        <dbReference type="ARBA" id="ARBA00022525"/>
    </source>
</evidence>
<feature type="chain" id="PRO_5033612223" evidence="6">
    <location>
        <begin position="25"/>
        <end position="276"/>
    </location>
</feature>
<comment type="subcellular location">
    <subcellularLocation>
        <location evidence="1">Secreted</location>
    </subcellularLocation>
</comment>
<dbReference type="GO" id="GO:0005576">
    <property type="term" value="C:extracellular region"/>
    <property type="evidence" value="ECO:0007669"/>
    <property type="project" value="UniProtKB-SubCell"/>
</dbReference>
<dbReference type="Gramene" id="Ma09_t20290.1">
    <property type="protein sequence ID" value="Ma09_p20290.1"/>
    <property type="gene ID" value="Ma09_g20290"/>
</dbReference>
<reference evidence="8" key="2">
    <citation type="submission" date="2021-05" db="UniProtKB">
        <authorList>
            <consortium name="EnsemblPlants"/>
        </authorList>
    </citation>
    <scope>IDENTIFICATION</scope>
    <source>
        <strain evidence="8">subsp. malaccensis</strain>
    </source>
</reference>
<keyword evidence="2" id="KW-0964">Secreted</keyword>
<evidence type="ECO:0000256" key="6">
    <source>
        <dbReference type="SAM" id="SignalP"/>
    </source>
</evidence>
<reference evidence="7" key="1">
    <citation type="submission" date="2021-03" db="EMBL/GenBank/DDBJ databases">
        <authorList>
            <consortium name="Genoscope - CEA"/>
            <person name="William W."/>
        </authorList>
    </citation>
    <scope>NUCLEOTIDE SEQUENCE</scope>
    <source>
        <strain evidence="7">Doubled-haploid Pahang</strain>
    </source>
</reference>
<dbReference type="EnsemblPlants" id="Ma09_t20290.1">
    <property type="protein sequence ID" value="Ma09_p20290.1"/>
    <property type="gene ID" value="Ma09_g20290"/>
</dbReference>
<dbReference type="OMA" id="HICNNDG"/>
<feature type="compositionally biased region" description="Pro residues" evidence="5">
    <location>
        <begin position="50"/>
        <end position="63"/>
    </location>
</feature>
<gene>
    <name evidence="7" type="ORF">GSMUA_239230.1</name>
</gene>
<dbReference type="InterPro" id="IPR032675">
    <property type="entry name" value="LRR_dom_sf"/>
</dbReference>
<evidence type="ECO:0000313" key="9">
    <source>
        <dbReference type="Proteomes" id="UP000012960"/>
    </source>
</evidence>
<evidence type="ECO:0000256" key="1">
    <source>
        <dbReference type="ARBA" id="ARBA00004613"/>
    </source>
</evidence>
<keyword evidence="3 6" id="KW-0732">Signal</keyword>
<dbReference type="PANTHER" id="PTHR32093">
    <property type="entry name" value="LEUCINE-RICH REPEAT EXTENSIN-LIKE PROTEIN 3-RELATED"/>
    <property type="match status" value="1"/>
</dbReference>
<dbReference type="EMBL" id="HG996474">
    <property type="protein sequence ID" value="CAG1835954.1"/>
    <property type="molecule type" value="Genomic_DNA"/>
</dbReference>
<sequence>MGCGRSFWFMQLVFVSILLVPTLSSSSGSDREALEIGIGVGVGGGAAPSTPQPECPPPPPRRQPQPSDFENILQHRGFFVIQRFKQTITCDPKNKTGSWMGFHICNNDGRGYQGFYCETPPGLNNMRTIASVNFNGFTLSAPTVCGFVDQLPDLALFHANSNSFGGTVPALANLPFFYELNLSNNCLSGGFPASMLPLVDLAFLDLRYNGYAGPVPSVVFLIRTWVHPEHPAQPRQHHRRLPNPRQQRRASRLRRSSGCCGRWKEERKWKSLRAIS</sequence>
<evidence type="ECO:0000313" key="7">
    <source>
        <dbReference type="EMBL" id="CAG1835954.1"/>
    </source>
</evidence>
<feature type="region of interest" description="Disordered" evidence="5">
    <location>
        <begin position="42"/>
        <end position="68"/>
    </location>
</feature>
<keyword evidence="4" id="KW-0677">Repeat</keyword>
<evidence type="ECO:0000256" key="4">
    <source>
        <dbReference type="ARBA" id="ARBA00022737"/>
    </source>
</evidence>
<dbReference type="InParanoid" id="A0A804KLQ2"/>
<dbReference type="SUPFAM" id="SSF52058">
    <property type="entry name" value="L domain-like"/>
    <property type="match status" value="1"/>
</dbReference>
<organism evidence="8 9">
    <name type="scientific">Musa acuminata subsp. malaccensis</name>
    <name type="common">Wild banana</name>
    <name type="synonym">Musa malaccensis</name>
    <dbReference type="NCBI Taxonomy" id="214687"/>
    <lineage>
        <taxon>Eukaryota</taxon>
        <taxon>Viridiplantae</taxon>
        <taxon>Streptophyta</taxon>
        <taxon>Embryophyta</taxon>
        <taxon>Tracheophyta</taxon>
        <taxon>Spermatophyta</taxon>
        <taxon>Magnoliopsida</taxon>
        <taxon>Liliopsida</taxon>
        <taxon>Zingiberales</taxon>
        <taxon>Musaceae</taxon>
        <taxon>Musa</taxon>
    </lineage>
</organism>